<dbReference type="RefSeq" id="WP_013419069.1">
    <property type="nucleotide sequence ID" value="NC_014664.1"/>
</dbReference>
<gene>
    <name evidence="7" type="ordered locus">Rvan_1410</name>
</gene>
<dbReference type="KEGG" id="rva:Rvan_1410"/>
<evidence type="ECO:0000256" key="6">
    <source>
        <dbReference type="ARBA" id="ARBA00023136"/>
    </source>
</evidence>
<organism evidence="7 8">
    <name type="scientific">Rhodomicrobium vannielii (strain ATCC 17100 / DSM 162 / LMG 4299 / NCIMB 10020 / ATH 3.1.1)</name>
    <dbReference type="NCBI Taxonomy" id="648757"/>
    <lineage>
        <taxon>Bacteria</taxon>
        <taxon>Pseudomonadati</taxon>
        <taxon>Pseudomonadota</taxon>
        <taxon>Alphaproteobacteria</taxon>
        <taxon>Hyphomicrobiales</taxon>
        <taxon>Hyphomicrobiaceae</taxon>
        <taxon>Rhodomicrobium</taxon>
    </lineage>
</organism>
<dbReference type="Gene3D" id="3.40.50.300">
    <property type="entry name" value="P-loop containing nucleotide triphosphate hydrolases"/>
    <property type="match status" value="1"/>
</dbReference>
<dbReference type="AlphaFoldDB" id="E3I6M0"/>
<keyword evidence="5" id="KW-1133">Transmembrane helix</keyword>
<protein>
    <submittedName>
        <fullName evidence="7">TRAG family protein</fullName>
    </submittedName>
</protein>
<dbReference type="InterPro" id="IPR051539">
    <property type="entry name" value="T4SS-coupling_protein"/>
</dbReference>
<evidence type="ECO:0000256" key="5">
    <source>
        <dbReference type="ARBA" id="ARBA00022989"/>
    </source>
</evidence>
<accession>E3I6M0</accession>
<dbReference type="PANTHER" id="PTHR37937">
    <property type="entry name" value="CONJUGATIVE TRANSFER: DNA TRANSPORT"/>
    <property type="match status" value="1"/>
</dbReference>
<evidence type="ECO:0000256" key="2">
    <source>
        <dbReference type="ARBA" id="ARBA00008806"/>
    </source>
</evidence>
<comment type="similarity">
    <text evidence="2">Belongs to the VirD4/TraG family.</text>
</comment>
<dbReference type="InterPro" id="IPR003688">
    <property type="entry name" value="TraG/VirD4"/>
</dbReference>
<sequence>MTPSLFLSSLDALLNDPAGRISAPVADILATIPDRQLQKIFDGALGEHPMVSKEDILGPIGASGVGILTYFLGSAQRGYDRGKRLKLERIIRSYTVSRPSISLTDQEKGLVRGMAALRAGEHISGREYEAFLAEFAYGGGQCAVIADPHWQGEKHERDANQGLHAVLRVILKPYQQFLAQTANTVAGARHVTSPAGSEIGTFLNQGSRWFEHTAPSGTFTTASNMGDLTIGWTPDGKPFRYGGDESLITIAAPGTGKSQVQVIPNLLSYPGSAFVLDVKGELWEATAGYREKHFGPVYRFAPTDPAGNTHAYNPFDFVSADPIQAAVDCELIASQIIAPDAGGKDPFWDNRGRDYLFTFALAVAFSEPAERRNLATVMEMLAVPVNFPDGVADAAYWASPTPKLMARLKALAQHYNIPALADNAVAVESSLNDRIDGVFDAARRYLSIFSRSVRLRAAMARSDWTPLALREQPGTTVYLCLSGDDIDTYTPIVRLIIQQHANLLLRHTVGSRLPITFFLDEFPQLGNMASILRLLDVGRGAKLRLWLFAQYLGQLRDTYGKRADGLINACRVRSFMQPDNQAASFLAPQLGTVVHLFSGEKKPLAEPYELMGRAYADKIIVTARGHDPVLLDKRYAYRDFADEMALSPPRIRLSQQA</sequence>
<dbReference type="eggNOG" id="COG3505">
    <property type="taxonomic scope" value="Bacteria"/>
</dbReference>
<dbReference type="STRING" id="648757.Rvan_1410"/>
<dbReference type="GO" id="GO:0005886">
    <property type="term" value="C:plasma membrane"/>
    <property type="evidence" value="ECO:0007669"/>
    <property type="project" value="UniProtKB-SubCell"/>
</dbReference>
<dbReference type="InterPro" id="IPR027417">
    <property type="entry name" value="P-loop_NTPase"/>
</dbReference>
<reference evidence="8" key="1">
    <citation type="journal article" date="2011" name="J. Bacteriol.">
        <title>Genome sequences of eight morphologically diverse alphaproteobacteria.</title>
        <authorList>
            <consortium name="US DOE Joint Genome Institute"/>
            <person name="Brown P.J."/>
            <person name="Kysela D.T."/>
            <person name="Buechlein A."/>
            <person name="Hemmerich C."/>
            <person name="Brun Y.V."/>
        </authorList>
    </citation>
    <scope>NUCLEOTIDE SEQUENCE [LARGE SCALE GENOMIC DNA]</scope>
    <source>
        <strain evidence="8">ATCC 17100 / ATH 3.1.1 / DSM 162 / LMG 4299</strain>
    </source>
</reference>
<keyword evidence="8" id="KW-1185">Reference proteome</keyword>
<keyword evidence="4" id="KW-0812">Transmembrane</keyword>
<evidence type="ECO:0000313" key="8">
    <source>
        <dbReference type="Proteomes" id="UP000001399"/>
    </source>
</evidence>
<dbReference type="CDD" id="cd01127">
    <property type="entry name" value="TrwB_TraG_TraD_VirD4"/>
    <property type="match status" value="1"/>
</dbReference>
<evidence type="ECO:0000313" key="7">
    <source>
        <dbReference type="EMBL" id="ADP70667.1"/>
    </source>
</evidence>
<comment type="subcellular location">
    <subcellularLocation>
        <location evidence="1">Cell membrane</location>
        <topology evidence="1">Multi-pass membrane protein</topology>
    </subcellularLocation>
</comment>
<dbReference type="OrthoDB" id="9759295at2"/>
<name>E3I6M0_RHOVT</name>
<dbReference type="PANTHER" id="PTHR37937:SF1">
    <property type="entry name" value="CONJUGATIVE TRANSFER: DNA TRANSPORT"/>
    <property type="match status" value="1"/>
</dbReference>
<evidence type="ECO:0000256" key="3">
    <source>
        <dbReference type="ARBA" id="ARBA00022475"/>
    </source>
</evidence>
<keyword evidence="3" id="KW-1003">Cell membrane</keyword>
<dbReference type="Pfam" id="PF02534">
    <property type="entry name" value="T4SS-DNA_transf"/>
    <property type="match status" value="1"/>
</dbReference>
<evidence type="ECO:0000256" key="1">
    <source>
        <dbReference type="ARBA" id="ARBA00004651"/>
    </source>
</evidence>
<evidence type="ECO:0000256" key="4">
    <source>
        <dbReference type="ARBA" id="ARBA00022692"/>
    </source>
</evidence>
<dbReference type="HOGENOM" id="CLU_417310_0_0_5"/>
<dbReference type="EMBL" id="CP002292">
    <property type="protein sequence ID" value="ADP70667.1"/>
    <property type="molecule type" value="Genomic_DNA"/>
</dbReference>
<keyword evidence="6" id="KW-0472">Membrane</keyword>
<proteinExistence type="inferred from homology"/>
<dbReference type="Proteomes" id="UP000001399">
    <property type="component" value="Chromosome"/>
</dbReference>
<dbReference type="SUPFAM" id="SSF52540">
    <property type="entry name" value="P-loop containing nucleoside triphosphate hydrolases"/>
    <property type="match status" value="1"/>
</dbReference>